<evidence type="ECO:0000313" key="2">
    <source>
        <dbReference type="EMBL" id="CAK9141534.1"/>
    </source>
</evidence>
<comment type="caution">
    <text evidence="2">The sequence shown here is derived from an EMBL/GenBank/DDBJ whole genome shotgun (WGS) entry which is preliminary data.</text>
</comment>
<feature type="non-terminal residue" evidence="2">
    <location>
        <position position="1"/>
    </location>
</feature>
<evidence type="ECO:0000313" key="4">
    <source>
        <dbReference type="Proteomes" id="UP001642360"/>
    </source>
</evidence>
<feature type="compositionally biased region" description="Polar residues" evidence="1">
    <location>
        <begin position="1"/>
        <end position="19"/>
    </location>
</feature>
<keyword evidence="4" id="KW-1185">Reference proteome</keyword>
<dbReference type="AlphaFoldDB" id="A0ABC8REU2"/>
<feature type="region of interest" description="Disordered" evidence="1">
    <location>
        <begin position="1"/>
        <end position="20"/>
    </location>
</feature>
<reference evidence="2 4" key="1">
    <citation type="submission" date="2024-02" db="EMBL/GenBank/DDBJ databases">
        <authorList>
            <person name="Vignale AGUSTIN F."/>
            <person name="Sosa J E."/>
            <person name="Modenutti C."/>
        </authorList>
    </citation>
    <scope>NUCLEOTIDE SEQUENCE [LARGE SCALE GENOMIC DNA]</scope>
</reference>
<dbReference type="Proteomes" id="UP001642360">
    <property type="component" value="Unassembled WGS sequence"/>
</dbReference>
<gene>
    <name evidence="3" type="ORF">ILEXP_LOCUS58416</name>
    <name evidence="2" type="ORF">ILEXP_LOCUS9126</name>
</gene>
<sequence>FTLLSPRNISTSEVETSPTMKVDDVDKETPCMEDEYYYKDIQDINDQLYVQFLKQQEKVLSLSGRINSSEEETRVLQVKLVKSKAQICGLEDEKKSLLDRMCFLERACLDKENLK</sequence>
<dbReference type="EMBL" id="CAUOFW020010157">
    <property type="protein sequence ID" value="CAK9187824.1"/>
    <property type="molecule type" value="Genomic_DNA"/>
</dbReference>
<organism evidence="2 4">
    <name type="scientific">Ilex paraguariensis</name>
    <name type="common">yerba mate</name>
    <dbReference type="NCBI Taxonomy" id="185542"/>
    <lineage>
        <taxon>Eukaryota</taxon>
        <taxon>Viridiplantae</taxon>
        <taxon>Streptophyta</taxon>
        <taxon>Embryophyta</taxon>
        <taxon>Tracheophyta</taxon>
        <taxon>Spermatophyta</taxon>
        <taxon>Magnoliopsida</taxon>
        <taxon>eudicotyledons</taxon>
        <taxon>Gunneridae</taxon>
        <taxon>Pentapetalae</taxon>
        <taxon>asterids</taxon>
        <taxon>campanulids</taxon>
        <taxon>Aquifoliales</taxon>
        <taxon>Aquifoliaceae</taxon>
        <taxon>Ilex</taxon>
    </lineage>
</organism>
<evidence type="ECO:0000313" key="3">
    <source>
        <dbReference type="EMBL" id="CAK9187824.1"/>
    </source>
</evidence>
<name>A0ABC8REU2_9AQUA</name>
<dbReference type="EMBL" id="CAUOFW020001147">
    <property type="protein sequence ID" value="CAK9141534.1"/>
    <property type="molecule type" value="Genomic_DNA"/>
</dbReference>
<protein>
    <submittedName>
        <fullName evidence="2">Uncharacterized protein</fullName>
    </submittedName>
</protein>
<proteinExistence type="predicted"/>
<evidence type="ECO:0000256" key="1">
    <source>
        <dbReference type="SAM" id="MobiDB-lite"/>
    </source>
</evidence>
<accession>A0ABC8REU2</accession>